<dbReference type="RefSeq" id="WP_252463985.1">
    <property type="nucleotide sequence ID" value="NZ_JALBWM010000002.1"/>
</dbReference>
<dbReference type="Proteomes" id="UP001139028">
    <property type="component" value="Unassembled WGS sequence"/>
</dbReference>
<feature type="non-terminal residue" evidence="1">
    <location>
        <position position="1"/>
    </location>
</feature>
<comment type="caution">
    <text evidence="1">The sequence shown here is derived from an EMBL/GenBank/DDBJ whole genome shotgun (WGS) entry which is preliminary data.</text>
</comment>
<dbReference type="AlphaFoldDB" id="A0A9X2ENF4"/>
<evidence type="ECO:0000313" key="1">
    <source>
        <dbReference type="EMBL" id="MCO1332813.1"/>
    </source>
</evidence>
<accession>A0A9X2ENF4</accession>
<organism evidence="1 2">
    <name type="scientific">Microbulbifer okhotskensis</name>
    <dbReference type="NCBI Taxonomy" id="2926617"/>
    <lineage>
        <taxon>Bacteria</taxon>
        <taxon>Pseudomonadati</taxon>
        <taxon>Pseudomonadota</taxon>
        <taxon>Gammaproteobacteria</taxon>
        <taxon>Cellvibrionales</taxon>
        <taxon>Microbulbiferaceae</taxon>
        <taxon>Microbulbifer</taxon>
    </lineage>
</organism>
<protein>
    <submittedName>
        <fullName evidence="1">Uncharacterized protein</fullName>
    </submittedName>
</protein>
<keyword evidence="2" id="KW-1185">Reference proteome</keyword>
<proteinExistence type="predicted"/>
<name>A0A9X2ENF4_9GAMM</name>
<evidence type="ECO:0000313" key="2">
    <source>
        <dbReference type="Proteomes" id="UP001139028"/>
    </source>
</evidence>
<sequence>SIWPWFLPISPPKTVRSIVLGIVFLSGCAGAPQLPVKPDQNFWQQPEKRVGILVSKMPTPDVYLPGASCLLCLAAAKVANSSLSKHTKSLLVDDVVVIAADMNELLQSKDIEVLEISQELNLRKLPKYKSETPNSTKRDFSSFANQYNISHLLVLDFNAVGMHRTYSSYIPTSEPKGYFEALGYLVDLSDNTYEWYRPVQVLKAVSDEWDESPSFPGLTNAYYRAIAEGKEIIISSFGTEKIVQ</sequence>
<reference evidence="1" key="1">
    <citation type="journal article" date="2022" name="Arch. Microbiol.">
        <title>Microbulbifer okhotskensis sp. nov., isolated from a deep bottom sediment of the Okhotsk Sea.</title>
        <authorList>
            <person name="Romanenko L."/>
            <person name="Kurilenko V."/>
            <person name="Otstavnykh N."/>
            <person name="Velansky P."/>
            <person name="Isaeva M."/>
            <person name="Mikhailov V."/>
        </authorList>
    </citation>
    <scope>NUCLEOTIDE SEQUENCE</scope>
    <source>
        <strain evidence="1">OS29</strain>
    </source>
</reference>
<gene>
    <name evidence="1" type="ORF">MO867_00545</name>
</gene>
<dbReference type="EMBL" id="JALBWM010000002">
    <property type="protein sequence ID" value="MCO1332813.1"/>
    <property type="molecule type" value="Genomic_DNA"/>
</dbReference>